<name>A0A4R5KVG8_9MICC</name>
<dbReference type="InterPro" id="IPR027056">
    <property type="entry name" value="Gluconate_2DH_su3"/>
</dbReference>
<dbReference type="AlphaFoldDB" id="A0A4R5KVG8"/>
<evidence type="ECO:0000313" key="2">
    <source>
        <dbReference type="EMBL" id="TDF99105.1"/>
    </source>
</evidence>
<dbReference type="OrthoDB" id="63962at2"/>
<accession>A0A4R5KVG8</accession>
<dbReference type="Proteomes" id="UP000295511">
    <property type="component" value="Unassembled WGS sequence"/>
</dbReference>
<gene>
    <name evidence="2" type="ORF">E1809_05915</name>
</gene>
<feature type="region of interest" description="Disordered" evidence="1">
    <location>
        <begin position="196"/>
        <end position="223"/>
    </location>
</feature>
<sequence>MSMLPLDKNDGGGRYPGFSTLAQAHSWDQATAGVVLGRIGPPPEIRFFTPQEEAGAAALLDQLLGQHAEPRVPVVNFVDSRLAEKQTDGWRYEDLPEDGEAWRKTLAALDHSAEELYFQPFAECPESEQAALLQSIQDLGNSTWQGMRASRVWGLWTRYAATAFYSHPWAWDEIGFGGPAYPRGYKNLGIDRRESFEVADASPGEDPLEAGPAALSQTDRKNA</sequence>
<comment type="caution">
    <text evidence="2">The sequence shown here is derived from an EMBL/GenBank/DDBJ whole genome shotgun (WGS) entry which is preliminary data.</text>
</comment>
<keyword evidence="3" id="KW-1185">Reference proteome</keyword>
<evidence type="ECO:0000313" key="3">
    <source>
        <dbReference type="Proteomes" id="UP000295511"/>
    </source>
</evidence>
<dbReference type="Pfam" id="PF13618">
    <property type="entry name" value="Gluconate_2-dh3"/>
    <property type="match status" value="1"/>
</dbReference>
<protein>
    <submittedName>
        <fullName evidence="2">Gluconate 2-dehydrogenase subunit 3 family protein</fullName>
    </submittedName>
</protein>
<dbReference type="EMBL" id="SMRU01000005">
    <property type="protein sequence ID" value="TDF99105.1"/>
    <property type="molecule type" value="Genomic_DNA"/>
</dbReference>
<dbReference type="RefSeq" id="WP_133203291.1">
    <property type="nucleotide sequence ID" value="NZ_SMRU01000005.1"/>
</dbReference>
<proteinExistence type="predicted"/>
<evidence type="ECO:0000256" key="1">
    <source>
        <dbReference type="SAM" id="MobiDB-lite"/>
    </source>
</evidence>
<reference evidence="2 3" key="1">
    <citation type="submission" date="2019-03" db="EMBL/GenBank/DDBJ databases">
        <title>Whole genome sequence of Arthrobacter sp JH1-1.</title>
        <authorList>
            <person name="Trinh H.N."/>
        </authorList>
    </citation>
    <scope>NUCLEOTIDE SEQUENCE [LARGE SCALE GENOMIC DNA]</scope>
    <source>
        <strain evidence="2 3">JH1-1</strain>
    </source>
</reference>
<organism evidence="2 3">
    <name type="scientific">Arthrobacter terricola</name>
    <dbReference type="NCBI Taxonomy" id="2547396"/>
    <lineage>
        <taxon>Bacteria</taxon>
        <taxon>Bacillati</taxon>
        <taxon>Actinomycetota</taxon>
        <taxon>Actinomycetes</taxon>
        <taxon>Micrococcales</taxon>
        <taxon>Micrococcaceae</taxon>
        <taxon>Arthrobacter</taxon>
    </lineage>
</organism>